<keyword evidence="2" id="KW-1185">Reference proteome</keyword>
<proteinExistence type="predicted"/>
<sequence>EPRAGAGGGQEFCPAEGGKPHLVPQVQSAHGCCLASAQQKRSHLPILPRFQSRNYPCTPAQGKTSEIRVQNRPIYPQAHRLSPEPSCSGSFTCVSSSCQFHLSGLLCSSSKIHLLPSDMQQFPQAGSASVGSRVTSKIALMVKYPRMCSRLRGGNGKWDFYIP</sequence>
<dbReference type="Proteomes" id="UP000694555">
    <property type="component" value="Unplaced"/>
</dbReference>
<protein>
    <submittedName>
        <fullName evidence="1">Uncharacterized protein</fullName>
    </submittedName>
</protein>
<evidence type="ECO:0000313" key="2">
    <source>
        <dbReference type="Proteomes" id="UP000694555"/>
    </source>
</evidence>
<name>A0A8C0BIH0_9AVES</name>
<evidence type="ECO:0000313" key="1">
    <source>
        <dbReference type="Ensembl" id="ENSBJAP00000017605.1"/>
    </source>
</evidence>
<reference evidence="1" key="1">
    <citation type="submission" date="2025-08" db="UniProtKB">
        <authorList>
            <consortium name="Ensembl"/>
        </authorList>
    </citation>
    <scope>IDENTIFICATION</scope>
</reference>
<accession>A0A8C0BIH0</accession>
<dbReference type="Ensembl" id="ENSBJAT00000018084.1">
    <property type="protein sequence ID" value="ENSBJAP00000017605.1"/>
    <property type="gene ID" value="ENSBJAG00000011594.1"/>
</dbReference>
<organism evidence="1 2">
    <name type="scientific">Buteo japonicus</name>
    <dbReference type="NCBI Taxonomy" id="224669"/>
    <lineage>
        <taxon>Eukaryota</taxon>
        <taxon>Metazoa</taxon>
        <taxon>Chordata</taxon>
        <taxon>Craniata</taxon>
        <taxon>Vertebrata</taxon>
        <taxon>Euteleostomi</taxon>
        <taxon>Archelosauria</taxon>
        <taxon>Archosauria</taxon>
        <taxon>Dinosauria</taxon>
        <taxon>Saurischia</taxon>
        <taxon>Theropoda</taxon>
        <taxon>Coelurosauria</taxon>
        <taxon>Aves</taxon>
        <taxon>Neognathae</taxon>
        <taxon>Neoaves</taxon>
        <taxon>Telluraves</taxon>
        <taxon>Accipitrimorphae</taxon>
        <taxon>Accipitriformes</taxon>
        <taxon>Accipitridae</taxon>
        <taxon>Accipitrinae</taxon>
        <taxon>Buteo</taxon>
    </lineage>
</organism>
<reference evidence="1" key="2">
    <citation type="submission" date="2025-09" db="UniProtKB">
        <authorList>
            <consortium name="Ensembl"/>
        </authorList>
    </citation>
    <scope>IDENTIFICATION</scope>
</reference>
<dbReference type="AlphaFoldDB" id="A0A8C0BIH0"/>